<dbReference type="Gene3D" id="1.20.950.20">
    <property type="entry name" value="Transmembrane di-heme cytochromes, Chain C"/>
    <property type="match status" value="1"/>
</dbReference>
<evidence type="ECO:0000259" key="7">
    <source>
        <dbReference type="PROSITE" id="PS51379"/>
    </source>
</evidence>
<feature type="transmembrane region" description="Helical" evidence="6">
    <location>
        <begin position="84"/>
        <end position="104"/>
    </location>
</feature>
<name>A0ABY0IGS5_9BACT</name>
<organism evidence="8 9">
    <name type="scientific">Halobacteriovorax vibrionivorans</name>
    <dbReference type="NCBI Taxonomy" id="2152716"/>
    <lineage>
        <taxon>Bacteria</taxon>
        <taxon>Pseudomonadati</taxon>
        <taxon>Bdellovibrionota</taxon>
        <taxon>Bacteriovoracia</taxon>
        <taxon>Bacteriovoracales</taxon>
        <taxon>Halobacteriovoraceae</taxon>
        <taxon>Halobacteriovorax</taxon>
    </lineage>
</organism>
<keyword evidence="5" id="KW-0411">Iron-sulfur</keyword>
<dbReference type="InterPro" id="IPR017900">
    <property type="entry name" value="4Fe4S_Fe_S_CS"/>
</dbReference>
<keyword evidence="1" id="KW-0004">4Fe-4S</keyword>
<evidence type="ECO:0000313" key="9">
    <source>
        <dbReference type="Proteomes" id="UP000443582"/>
    </source>
</evidence>
<keyword evidence="3" id="KW-0560">Oxidoreductase</keyword>
<feature type="domain" description="4Fe-4S ferredoxin-type" evidence="7">
    <location>
        <begin position="291"/>
        <end position="320"/>
    </location>
</feature>
<feature type="transmembrane region" description="Helical" evidence="6">
    <location>
        <begin position="22"/>
        <end position="40"/>
    </location>
</feature>
<dbReference type="Proteomes" id="UP000443582">
    <property type="component" value="Unassembled WGS sequence"/>
</dbReference>
<dbReference type="InterPro" id="IPR036197">
    <property type="entry name" value="NarG-like_sf"/>
</dbReference>
<dbReference type="PANTHER" id="PTHR43255:SF1">
    <property type="entry name" value="IRON-SULFUR-BINDING OXIDOREDUCTASE FADF-RELATED"/>
    <property type="match status" value="1"/>
</dbReference>
<proteinExistence type="predicted"/>
<evidence type="ECO:0000256" key="4">
    <source>
        <dbReference type="ARBA" id="ARBA00023004"/>
    </source>
</evidence>
<comment type="caution">
    <text evidence="8">The sequence shown here is derived from an EMBL/GenBank/DDBJ whole genome shotgun (WGS) entry which is preliminary data.</text>
</comment>
<evidence type="ECO:0000313" key="8">
    <source>
        <dbReference type="EMBL" id="RZF22135.1"/>
    </source>
</evidence>
<keyword evidence="6" id="KW-0472">Membrane</keyword>
<dbReference type="Gene3D" id="1.10.1060.10">
    <property type="entry name" value="Alpha-helical ferredoxin"/>
    <property type="match status" value="1"/>
</dbReference>
<sequence length="676" mass="75398">MNQTLDAATREIFWNIPYSFKVVMYILFFAAVFVMFKGLYEKAKFITGKKGFDAVKGLKDLFPEKLNWSSFFKTMLLTGKVPRFLNVAIFHGLIFWGFVILWIATDLVAIHADTPFKIYKGNVYIVISFLADIAGLMVLTGIALAYKRRYIDKPDYLKATKPKQELFMYSMLIALVVLGYLIEGVRIMGTGMPVGEATWSPVGWFLATLFQGIPLSEKAWAYTYRGMWMVHMANTMLFVAACGTTKFSHIFVLPFAALVTPKRRGALLDPMDFEDETAETFGLGKLSELTIKNKLDLLACVECGRCTQVCPANIAERPLDPKTIITKARDLAFDTAAKGETDADFWENSTYSAIELDSCTTCGACMEECPANIEHVDIIMGAKRYKTLTLGEVPADAATAVQKVQINGNPWGISQDDRFKWADGLDVPVIEAGKKVDYLYYVGCAGSYDASNQKVVQDTVKLLKKAGVDFAVMGKTEKCNGDPIRRIGDEYSFFEIAIENIANMNQYDFDKVVTHCPHCLHTIGKEYAKFDDGDFDTVHHTELLADLLRSGKLKPEKKVEENLTFHDPCYLGRHHGEYNAPRQILEATGVEIKEMDKTKDTALCCGMGGGNMWYEVEEGNDPAVNRLAHVGEKKVEKLATACSFCMINFKGGISEKTGTENLEIEDVASILAKTID</sequence>
<dbReference type="SUPFAM" id="SSF46548">
    <property type="entry name" value="alpha-helical ferredoxin"/>
    <property type="match status" value="1"/>
</dbReference>
<dbReference type="PANTHER" id="PTHR43255">
    <property type="entry name" value="IRON-SULFUR-BINDING OXIDOREDUCTASE FADF-RELATED-RELATED"/>
    <property type="match status" value="1"/>
</dbReference>
<evidence type="ECO:0000256" key="5">
    <source>
        <dbReference type="ARBA" id="ARBA00023014"/>
    </source>
</evidence>
<dbReference type="PROSITE" id="PS51379">
    <property type="entry name" value="4FE4S_FER_2"/>
    <property type="match status" value="2"/>
</dbReference>
<dbReference type="InterPro" id="IPR009051">
    <property type="entry name" value="Helical_ferredxn"/>
</dbReference>
<dbReference type="RefSeq" id="WP_115362211.1">
    <property type="nucleotide sequence ID" value="NZ_QDKL01000002.1"/>
</dbReference>
<dbReference type="Pfam" id="PF02754">
    <property type="entry name" value="CCG"/>
    <property type="match status" value="2"/>
</dbReference>
<feature type="domain" description="4Fe-4S ferredoxin-type" evidence="7">
    <location>
        <begin position="350"/>
        <end position="379"/>
    </location>
</feature>
<dbReference type="InterPro" id="IPR051460">
    <property type="entry name" value="HdrC_iron-sulfur_subunit"/>
</dbReference>
<dbReference type="SUPFAM" id="SSF103501">
    <property type="entry name" value="Respiratory nitrate reductase 1 gamma chain"/>
    <property type="match status" value="1"/>
</dbReference>
<dbReference type="EMBL" id="QDKL01000002">
    <property type="protein sequence ID" value="RZF22135.1"/>
    <property type="molecule type" value="Genomic_DNA"/>
</dbReference>
<keyword evidence="2" id="KW-0479">Metal-binding</keyword>
<dbReference type="PROSITE" id="PS00198">
    <property type="entry name" value="4FE4S_FER_1"/>
    <property type="match status" value="2"/>
</dbReference>
<keyword evidence="6" id="KW-1133">Transmembrane helix</keyword>
<dbReference type="InterPro" id="IPR004017">
    <property type="entry name" value="Cys_rich_dom"/>
</dbReference>
<reference evidence="9" key="1">
    <citation type="journal article" date="2019" name="Int. J. Syst. Evol. Microbiol.">
        <title>Halobacteriovorax valvorus sp. nov., a novel prokaryotic predator isolated from coastal seawater of China.</title>
        <authorList>
            <person name="Chen M.-X."/>
        </authorList>
    </citation>
    <scope>NUCLEOTIDE SEQUENCE [LARGE SCALE GENOMIC DNA]</scope>
    <source>
        <strain evidence="9">BL9</strain>
    </source>
</reference>
<keyword evidence="4" id="KW-0408">Iron</keyword>
<dbReference type="InterPro" id="IPR017896">
    <property type="entry name" value="4Fe4S_Fe-S-bd"/>
</dbReference>
<feature type="transmembrane region" description="Helical" evidence="6">
    <location>
        <begin position="166"/>
        <end position="182"/>
    </location>
</feature>
<feature type="transmembrane region" description="Helical" evidence="6">
    <location>
        <begin position="124"/>
        <end position="146"/>
    </location>
</feature>
<feature type="transmembrane region" description="Helical" evidence="6">
    <location>
        <begin position="236"/>
        <end position="259"/>
    </location>
</feature>
<evidence type="ECO:0000256" key="3">
    <source>
        <dbReference type="ARBA" id="ARBA00023002"/>
    </source>
</evidence>
<evidence type="ECO:0000256" key="1">
    <source>
        <dbReference type="ARBA" id="ARBA00022485"/>
    </source>
</evidence>
<evidence type="ECO:0000256" key="2">
    <source>
        <dbReference type="ARBA" id="ARBA00022723"/>
    </source>
</evidence>
<evidence type="ECO:0000256" key="6">
    <source>
        <dbReference type="SAM" id="Phobius"/>
    </source>
</evidence>
<keyword evidence="6" id="KW-0812">Transmembrane</keyword>
<dbReference type="Pfam" id="PF13187">
    <property type="entry name" value="Fer4_9"/>
    <property type="match status" value="1"/>
</dbReference>
<keyword evidence="9" id="KW-1185">Reference proteome</keyword>
<protein>
    <submittedName>
        <fullName evidence="8">4Fe-4S dicluster domain-containing protein</fullName>
    </submittedName>
</protein>
<accession>A0ABY0IGS5</accession>
<feature type="transmembrane region" description="Helical" evidence="6">
    <location>
        <begin position="202"/>
        <end position="224"/>
    </location>
</feature>
<gene>
    <name evidence="8" type="ORF">DAY19_10660</name>
</gene>